<dbReference type="RefSeq" id="WP_154459679.1">
    <property type="nucleotide sequence ID" value="NZ_JBJEEW010000033.1"/>
</dbReference>
<comment type="caution">
    <text evidence="3">The sequence shown here is derived from an EMBL/GenBank/DDBJ whole genome shotgun (WGS) entry which is preliminary data.</text>
</comment>
<evidence type="ECO:0000256" key="1">
    <source>
        <dbReference type="SAM" id="Phobius"/>
    </source>
</evidence>
<evidence type="ECO:0000313" key="3">
    <source>
        <dbReference type="EMBL" id="MSS01214.1"/>
    </source>
</evidence>
<dbReference type="CDD" id="cd06259">
    <property type="entry name" value="YdcF-like"/>
    <property type="match status" value="1"/>
</dbReference>
<dbReference type="PANTHER" id="PTHR30336:SF4">
    <property type="entry name" value="ENVELOPE BIOGENESIS FACTOR ELYC"/>
    <property type="match status" value="1"/>
</dbReference>
<accession>A0A7X2N2D4</accession>
<dbReference type="Pfam" id="PF02698">
    <property type="entry name" value="DUF218"/>
    <property type="match status" value="1"/>
</dbReference>
<dbReference type="Gene3D" id="3.40.50.620">
    <property type="entry name" value="HUPs"/>
    <property type="match status" value="1"/>
</dbReference>
<keyword evidence="4" id="KW-1185">Reference proteome</keyword>
<feature type="transmembrane region" description="Helical" evidence="1">
    <location>
        <begin position="6"/>
        <end position="22"/>
    </location>
</feature>
<evidence type="ECO:0000313" key="4">
    <source>
        <dbReference type="Proteomes" id="UP000470082"/>
    </source>
</evidence>
<proteinExistence type="predicted"/>
<keyword evidence="1" id="KW-0812">Transmembrane</keyword>
<protein>
    <submittedName>
        <fullName evidence="3">YdcF family protein</fullName>
    </submittedName>
</protein>
<dbReference type="PANTHER" id="PTHR30336">
    <property type="entry name" value="INNER MEMBRANE PROTEIN, PROBABLE PERMEASE"/>
    <property type="match status" value="1"/>
</dbReference>
<dbReference type="EMBL" id="VUMM01000004">
    <property type="protein sequence ID" value="MSS01214.1"/>
    <property type="molecule type" value="Genomic_DNA"/>
</dbReference>
<sequence>MIVISLIVSGFIIVYFVYFPPIPKRKKVYDYAIVLGCPNRKDGSLCTSQIKRCNLAIKAYQKGYYKTMVISGGANKNQYVESIEMNRYIQDKISIPYILETQSKNTFENFEYTHKIIKDASVLVISSQTHIGRACAICKKYFKDYSGIYYPEHRIKHILREFFARWIYIGNDIKDICKKGLTVKKS</sequence>
<feature type="domain" description="DUF218" evidence="2">
    <location>
        <begin position="30"/>
        <end position="141"/>
    </location>
</feature>
<gene>
    <name evidence="3" type="ORF">FYJ50_03680</name>
</gene>
<reference evidence="3 4" key="1">
    <citation type="submission" date="2019-08" db="EMBL/GenBank/DDBJ databases">
        <title>In-depth cultivation of the pig gut microbiome towards novel bacterial diversity and tailored functional studies.</title>
        <authorList>
            <person name="Wylensek D."/>
            <person name="Hitch T.C.A."/>
            <person name="Clavel T."/>
        </authorList>
    </citation>
    <scope>NUCLEOTIDE SEQUENCE [LARGE SCALE GENOMIC DNA]</scope>
    <source>
        <strain evidence="3 4">LKV-178-WT-2G</strain>
    </source>
</reference>
<dbReference type="InterPro" id="IPR003848">
    <property type="entry name" value="DUF218"/>
</dbReference>
<name>A0A7X2N2D4_9FIRM</name>
<dbReference type="InterPro" id="IPR051599">
    <property type="entry name" value="Cell_Envelope_Assoc"/>
</dbReference>
<keyword evidence="1" id="KW-1133">Transmembrane helix</keyword>
<dbReference type="GO" id="GO:0043164">
    <property type="term" value="P:Gram-negative-bacterium-type cell wall biogenesis"/>
    <property type="evidence" value="ECO:0007669"/>
    <property type="project" value="TreeGrafter"/>
</dbReference>
<dbReference type="GO" id="GO:0000270">
    <property type="term" value="P:peptidoglycan metabolic process"/>
    <property type="evidence" value="ECO:0007669"/>
    <property type="project" value="TreeGrafter"/>
</dbReference>
<dbReference type="GO" id="GO:0005886">
    <property type="term" value="C:plasma membrane"/>
    <property type="evidence" value="ECO:0007669"/>
    <property type="project" value="TreeGrafter"/>
</dbReference>
<dbReference type="AlphaFoldDB" id="A0A7X2N2D4"/>
<dbReference type="Proteomes" id="UP000470082">
    <property type="component" value="Unassembled WGS sequence"/>
</dbReference>
<dbReference type="InterPro" id="IPR014729">
    <property type="entry name" value="Rossmann-like_a/b/a_fold"/>
</dbReference>
<keyword evidence="1" id="KW-0472">Membrane</keyword>
<organism evidence="3 4">
    <name type="scientific">Floccifex porci</name>
    <dbReference type="NCBI Taxonomy" id="2606629"/>
    <lineage>
        <taxon>Bacteria</taxon>
        <taxon>Bacillati</taxon>
        <taxon>Bacillota</taxon>
        <taxon>Erysipelotrichia</taxon>
        <taxon>Erysipelotrichales</taxon>
        <taxon>Erysipelotrichaceae</taxon>
        <taxon>Floccifex</taxon>
    </lineage>
</organism>
<evidence type="ECO:0000259" key="2">
    <source>
        <dbReference type="Pfam" id="PF02698"/>
    </source>
</evidence>